<dbReference type="InterPro" id="IPR036322">
    <property type="entry name" value="WD40_repeat_dom_sf"/>
</dbReference>
<dbReference type="InterPro" id="IPR001680">
    <property type="entry name" value="WD40_rpt"/>
</dbReference>
<dbReference type="InterPro" id="IPR036691">
    <property type="entry name" value="Endo/exonu/phosph_ase_sf"/>
</dbReference>
<keyword evidence="3" id="KW-1133">Transmembrane helix</keyword>
<feature type="transmembrane region" description="Helical" evidence="3">
    <location>
        <begin position="754"/>
        <end position="775"/>
    </location>
</feature>
<evidence type="ECO:0000256" key="2">
    <source>
        <dbReference type="SAM" id="MobiDB-lite"/>
    </source>
</evidence>
<comment type="similarity">
    <text evidence="1">Belongs to the inositol polyphosphate 5-phosphatase family.</text>
</comment>
<dbReference type="InterPro" id="IPR056455">
    <property type="entry name" value="Ig-like_IP5PC_F"/>
</dbReference>
<sequence length="1173" mass="129940">MDNRQMEEDDRDALACLSPVPPALKLHSHSQQLRTPSASSRRRSHFRKHSLDGGRISENLEQFTQSLDCDTCADPDNFFPFTSTSVSPVLDDDSVDRCYLSSSCRVPDPSDDPPPLPEFVASGGDSGIFRVPDRASIHPTRPPCHELRPHPLKETQVGKFLRSIACTDTQLWAGQESGVRFWNLDRAFEAGSGLVGRVRRGDEDAAPFYESIITSPTIALITDCANLMVWTGHKDGRIRCWKMDQPADGDTDFKDVLSWPAHKGPVLTMVLTSYGDLWSGGESGTIKIWPWETITKSLSLSQEEKHMAALLMERSFIDLKNQVTVNGACSIPSSDIKYLLSDNVRGKVWAAQALSFSLWGARTRELLNVFNIEGQIENRVDISPSPDQIVEDEMKVKFVTTSKKEKPHGILQRSRNAIMGAAGAVRRVASKGSSAEDNKQTEALVLAADGMIWSGCSNGLLIQWDGNGNHVKDFHHLSCAVLCFCTFGTRIYVGYISGLIQILDLDGNVVAGWIAHNSPVIKMAVGGCGHVYSLATHGGIRGWNVASPGPIDNAIRSELAIKEDVYTRYDNIKILVGTWNVGQGRASQEALVSWLGSATSDVGIVVIGCQEVDMGAGFLAMSAAKESVGLEGSAIGHWWLDTIGKSLGEGITFERMGSRQLAGLLIALWVRKNLRTHVGDVDVAAVACGFGRAIGNKGGVGLRIRVYDRIMCFVNCHLAAHLEAVNRRNADFNHIYQTMVFSRSYNVLNAAAGMLSYLILSCYLAFCMYLFWLLYSSGLPWVLSVAVGVSSSAQMPRSSSNASESTEEVRPDLSEADMVVFLGDFNYRLFGISYDEARDFVSQRSFDWLRERDQLRAEMKSGRVFRGMREAVIRFPPTYKFEKHKPGLAGYDSGEKKRIPAWCDRVIYRDNRPSADSEGSLECPVVASIIQYEACMDVTDSDHKPVRCKYSVNIAHVDRSVRREELGKILKSNEDIKVMLEELRSVPETMVSTDNIRLENQGTHILRITNRSSKDGAVFKITCEGQTTIKANDRGPLEYQPRGSCGLPRWLEIMPAAGVIKPEQSVDISIHHEEFNILEELLEGIPHNWLAEDTGDKEAMLTLEVHGSCSTEKRCHRIRVRHCFSEKAPTAPSKSSSLPKKIQSGGGTHKIDRKKSNSLNERNTDDHKNHRKP</sequence>
<dbReference type="InterPro" id="IPR056454">
    <property type="entry name" value="Beta-prop_IP5PC_F"/>
</dbReference>
<dbReference type="Proteomes" id="UP001346149">
    <property type="component" value="Unassembled WGS sequence"/>
</dbReference>
<feature type="region of interest" description="Disordered" evidence="2">
    <location>
        <begin position="1126"/>
        <end position="1173"/>
    </location>
</feature>
<dbReference type="SMART" id="SM00128">
    <property type="entry name" value="IPPc"/>
    <property type="match status" value="1"/>
</dbReference>
<organism evidence="5 6">
    <name type="scientific">Trapa natans</name>
    <name type="common">Water chestnut</name>
    <dbReference type="NCBI Taxonomy" id="22666"/>
    <lineage>
        <taxon>Eukaryota</taxon>
        <taxon>Viridiplantae</taxon>
        <taxon>Streptophyta</taxon>
        <taxon>Embryophyta</taxon>
        <taxon>Tracheophyta</taxon>
        <taxon>Spermatophyta</taxon>
        <taxon>Magnoliopsida</taxon>
        <taxon>eudicotyledons</taxon>
        <taxon>Gunneridae</taxon>
        <taxon>Pentapetalae</taxon>
        <taxon>rosids</taxon>
        <taxon>malvids</taxon>
        <taxon>Myrtales</taxon>
        <taxon>Lythraceae</taxon>
        <taxon>Trapa</taxon>
    </lineage>
</organism>
<dbReference type="SMART" id="SM00320">
    <property type="entry name" value="WD40"/>
    <property type="match status" value="5"/>
</dbReference>
<name>A0AAN7RJY1_TRANT</name>
<dbReference type="SUPFAM" id="SSF56219">
    <property type="entry name" value="DNase I-like"/>
    <property type="match status" value="1"/>
</dbReference>
<keyword evidence="3" id="KW-0812">Transmembrane</keyword>
<dbReference type="Gene3D" id="2.130.10.10">
    <property type="entry name" value="YVTN repeat-like/Quinoprotein amine dehydrogenase"/>
    <property type="match status" value="2"/>
</dbReference>
<gene>
    <name evidence="5" type="ORF">SAY86_021278</name>
</gene>
<dbReference type="SUPFAM" id="SSF50978">
    <property type="entry name" value="WD40 repeat-like"/>
    <property type="match status" value="1"/>
</dbReference>
<dbReference type="GO" id="GO:0046856">
    <property type="term" value="P:phosphatidylinositol dephosphorylation"/>
    <property type="evidence" value="ECO:0007669"/>
    <property type="project" value="InterPro"/>
</dbReference>
<keyword evidence="6" id="KW-1185">Reference proteome</keyword>
<evidence type="ECO:0000256" key="1">
    <source>
        <dbReference type="ARBA" id="ARBA00010768"/>
    </source>
</evidence>
<dbReference type="InterPro" id="IPR015943">
    <property type="entry name" value="WD40/YVTN_repeat-like_dom_sf"/>
</dbReference>
<feature type="region of interest" description="Disordered" evidence="2">
    <location>
        <begin position="25"/>
        <end position="53"/>
    </location>
</feature>
<dbReference type="PANTHER" id="PTHR11200:SF261">
    <property type="entry name" value="TYPE I INOSITOL POLYPHOSPHATE 5-PHOSPHATASE 12"/>
    <property type="match status" value="1"/>
</dbReference>
<dbReference type="Pfam" id="PF23755">
    <property type="entry name" value="Ig-like_IP5PC_F"/>
    <property type="match status" value="1"/>
</dbReference>
<evidence type="ECO:0000256" key="3">
    <source>
        <dbReference type="SAM" id="Phobius"/>
    </source>
</evidence>
<feature type="compositionally biased region" description="Basic and acidic residues" evidence="2">
    <location>
        <begin position="1162"/>
        <end position="1173"/>
    </location>
</feature>
<accession>A0AAN7RJY1</accession>
<dbReference type="CDD" id="cd09074">
    <property type="entry name" value="INPP5c"/>
    <property type="match status" value="1"/>
</dbReference>
<feature type="domain" description="Inositol polyphosphate-related phosphatase" evidence="4">
    <location>
        <begin position="570"/>
        <end position="958"/>
    </location>
</feature>
<evidence type="ECO:0000313" key="6">
    <source>
        <dbReference type="Proteomes" id="UP001346149"/>
    </source>
</evidence>
<dbReference type="InterPro" id="IPR000300">
    <property type="entry name" value="IPPc"/>
</dbReference>
<keyword evidence="3" id="KW-0472">Membrane</keyword>
<dbReference type="Gene3D" id="3.60.10.10">
    <property type="entry name" value="Endonuclease/exonuclease/phosphatase"/>
    <property type="match status" value="1"/>
</dbReference>
<dbReference type="GO" id="GO:0004439">
    <property type="term" value="F:phosphatidylinositol-4,5-bisphosphate 5-phosphatase activity"/>
    <property type="evidence" value="ECO:0007669"/>
    <property type="project" value="TreeGrafter"/>
</dbReference>
<comment type="caution">
    <text evidence="5">The sequence shown here is derived from an EMBL/GenBank/DDBJ whole genome shotgun (WGS) entry which is preliminary data.</text>
</comment>
<dbReference type="EMBL" id="JAXQNO010000003">
    <property type="protein sequence ID" value="KAK4800791.1"/>
    <property type="molecule type" value="Genomic_DNA"/>
</dbReference>
<dbReference type="AlphaFoldDB" id="A0AAN7RJY1"/>
<dbReference type="PANTHER" id="PTHR11200">
    <property type="entry name" value="INOSITOL 5-PHOSPHATASE"/>
    <property type="match status" value="1"/>
</dbReference>
<evidence type="ECO:0000259" key="4">
    <source>
        <dbReference type="SMART" id="SM00128"/>
    </source>
</evidence>
<dbReference type="Pfam" id="PF22669">
    <property type="entry name" value="Exo_endo_phos2"/>
    <property type="match status" value="1"/>
</dbReference>
<dbReference type="InterPro" id="IPR046985">
    <property type="entry name" value="IP5"/>
</dbReference>
<proteinExistence type="inferred from homology"/>
<reference evidence="5 6" key="1">
    <citation type="journal article" date="2023" name="Hortic Res">
        <title>Pangenome of water caltrop reveals structural variations and asymmetric subgenome divergence after allopolyploidization.</title>
        <authorList>
            <person name="Zhang X."/>
            <person name="Chen Y."/>
            <person name="Wang L."/>
            <person name="Yuan Y."/>
            <person name="Fang M."/>
            <person name="Shi L."/>
            <person name="Lu R."/>
            <person name="Comes H.P."/>
            <person name="Ma Y."/>
            <person name="Chen Y."/>
            <person name="Huang G."/>
            <person name="Zhou Y."/>
            <person name="Zheng Z."/>
            <person name="Qiu Y."/>
        </authorList>
    </citation>
    <scope>NUCLEOTIDE SEQUENCE [LARGE SCALE GENOMIC DNA]</scope>
    <source>
        <strain evidence="5">F231</strain>
    </source>
</reference>
<evidence type="ECO:0000313" key="5">
    <source>
        <dbReference type="EMBL" id="KAK4800791.1"/>
    </source>
</evidence>
<protein>
    <recommendedName>
        <fullName evidence="4">Inositol polyphosphate-related phosphatase domain-containing protein</fullName>
    </recommendedName>
</protein>
<dbReference type="Pfam" id="PF23754">
    <property type="entry name" value="Beta-prop_IP5PC_F"/>
    <property type="match status" value="1"/>
</dbReference>